<sequence length="85" mass="9174">MKTLVLALCLMLIGLVYAKDGYLVSDHDGCKLGCAPIIGDRFCSMECKSANHKGDEGYCYLLGCYCKGMPADAKVYPLPNKSCGK</sequence>
<dbReference type="CDD" id="cd23106">
    <property type="entry name" value="neurotoxins_LC_scorpion"/>
    <property type="match status" value="1"/>
</dbReference>
<keyword evidence="5" id="KW-0732">Signal</keyword>
<dbReference type="GO" id="GO:0090729">
    <property type="term" value="F:toxin activity"/>
    <property type="evidence" value="ECO:0007669"/>
    <property type="project" value="UniProtKB-KW"/>
</dbReference>
<dbReference type="Gene3D" id="3.30.30.10">
    <property type="entry name" value="Knottin, scorpion toxin-like"/>
    <property type="match status" value="1"/>
</dbReference>
<dbReference type="PRINTS" id="PR00285">
    <property type="entry name" value="SCORPNTOXIN"/>
</dbReference>
<dbReference type="GO" id="GO:0005576">
    <property type="term" value="C:extracellular region"/>
    <property type="evidence" value="ECO:0007669"/>
    <property type="project" value="UniProtKB-SubCell"/>
</dbReference>
<evidence type="ECO:0000256" key="5">
    <source>
        <dbReference type="SAM" id="SignalP"/>
    </source>
</evidence>
<evidence type="ECO:0000256" key="4">
    <source>
        <dbReference type="ARBA" id="ARBA00023157"/>
    </source>
</evidence>
<dbReference type="EMBL" id="GFWZ01000219">
    <property type="protein sequence ID" value="MBW20209.1"/>
    <property type="molecule type" value="Transcribed_RNA"/>
</dbReference>
<evidence type="ECO:0000313" key="7">
    <source>
        <dbReference type="EMBL" id="MBW20209.1"/>
    </source>
</evidence>
<protein>
    <submittedName>
        <fullName evidence="7">NaTx</fullName>
    </submittedName>
</protein>
<dbReference type="InterPro" id="IPR044062">
    <property type="entry name" value="LCN-type_CS_alpha_beta_dom"/>
</dbReference>
<proteinExistence type="predicted"/>
<evidence type="ECO:0000256" key="2">
    <source>
        <dbReference type="ARBA" id="ARBA00022525"/>
    </source>
</evidence>
<organism evidence="7">
    <name type="scientific">Centruroides hentzi</name>
    <dbReference type="NCBI Taxonomy" id="88313"/>
    <lineage>
        <taxon>Eukaryota</taxon>
        <taxon>Metazoa</taxon>
        <taxon>Ecdysozoa</taxon>
        <taxon>Arthropoda</taxon>
        <taxon>Chelicerata</taxon>
        <taxon>Arachnida</taxon>
        <taxon>Scorpiones</taxon>
        <taxon>Buthida</taxon>
        <taxon>Buthoidea</taxon>
        <taxon>Buthidae</taxon>
        <taxon>Centruroides</taxon>
    </lineage>
</organism>
<comment type="subcellular location">
    <subcellularLocation>
        <location evidence="1">Secreted</location>
    </subcellularLocation>
</comment>
<feature type="signal peptide" evidence="5">
    <location>
        <begin position="1"/>
        <end position="18"/>
    </location>
</feature>
<evidence type="ECO:0000259" key="6">
    <source>
        <dbReference type="PROSITE" id="PS51863"/>
    </source>
</evidence>
<dbReference type="InterPro" id="IPR036574">
    <property type="entry name" value="Scorpion_toxin-like_sf"/>
</dbReference>
<feature type="chain" id="PRO_5014384924" evidence="5">
    <location>
        <begin position="19"/>
        <end position="85"/>
    </location>
</feature>
<accession>A0A2I9LP86</accession>
<keyword evidence="2" id="KW-0964">Secreted</keyword>
<keyword evidence="4" id="KW-1015">Disulfide bond</keyword>
<reference evidence="7" key="1">
    <citation type="journal article" date="2017" name="Toxicon">
        <title>Venom-gland transcriptomics and venom proteomics of the Hentz striped scorpion (Centruroides hentzi; Buthidae) reveal high toxin diversity in a harmless member of a lethal family.</title>
        <authorList>
            <person name="Ward M.J."/>
            <person name="Ellsworth S.A."/>
            <person name="Rokyta D.R."/>
        </authorList>
    </citation>
    <scope>NUCLEOTIDE SEQUENCE</scope>
    <source>
        <tissue evidence="7">Venom gland</tissue>
    </source>
</reference>
<evidence type="ECO:0000256" key="3">
    <source>
        <dbReference type="ARBA" id="ARBA00022656"/>
    </source>
</evidence>
<dbReference type="GO" id="GO:0019871">
    <property type="term" value="F:sodium channel inhibitor activity"/>
    <property type="evidence" value="ECO:0007669"/>
    <property type="project" value="InterPro"/>
</dbReference>
<dbReference type="InterPro" id="IPR018218">
    <property type="entry name" value="Scorpion_toxinL"/>
</dbReference>
<evidence type="ECO:0000256" key="1">
    <source>
        <dbReference type="ARBA" id="ARBA00004613"/>
    </source>
</evidence>
<keyword evidence="3" id="KW-0800">Toxin</keyword>
<dbReference type="SUPFAM" id="SSF57095">
    <property type="entry name" value="Scorpion toxin-like"/>
    <property type="match status" value="1"/>
</dbReference>
<feature type="domain" description="LCN-type CS-alpha/beta" evidence="6">
    <location>
        <begin position="19"/>
        <end position="84"/>
    </location>
</feature>
<name>A0A2I9LP86_9SCOR</name>
<dbReference type="PROSITE" id="PS51863">
    <property type="entry name" value="LCN_CSAB"/>
    <property type="match status" value="1"/>
</dbReference>
<dbReference type="AlphaFoldDB" id="A0A2I9LP86"/>